<dbReference type="InterPro" id="IPR011047">
    <property type="entry name" value="Quinoprotein_ADH-like_sf"/>
</dbReference>
<dbReference type="OrthoDB" id="1367865at2759"/>
<evidence type="ECO:0000256" key="1">
    <source>
        <dbReference type="ARBA" id="ARBA00022574"/>
    </source>
</evidence>
<dbReference type="STRING" id="1805483.A0A177EI42"/>
<reference evidence="4 5" key="1">
    <citation type="submission" date="2016-02" db="EMBL/GenBank/DDBJ databases">
        <title>Discovery of a natural microsporidian pathogen with a broad tissue tropism in Caenorhabditis elegans.</title>
        <authorList>
            <person name="Luallen R.J."/>
            <person name="Reinke A.W."/>
            <person name="Tong L."/>
            <person name="Botts M.R."/>
            <person name="Felix M.-A."/>
            <person name="Troemel E.R."/>
        </authorList>
    </citation>
    <scope>NUCLEOTIDE SEQUENCE [LARGE SCALE GENOMIC DNA]</scope>
    <source>
        <strain evidence="4 5">JUm2807</strain>
    </source>
</reference>
<accession>A0A177EI42</accession>
<comment type="caution">
    <text evidence="4">The sequence shown here is derived from an EMBL/GenBank/DDBJ whole genome shotgun (WGS) entry which is preliminary data.</text>
</comment>
<dbReference type="PROSITE" id="PS00678">
    <property type="entry name" value="WD_REPEATS_1"/>
    <property type="match status" value="1"/>
</dbReference>
<feature type="repeat" description="WD" evidence="3">
    <location>
        <begin position="7"/>
        <end position="46"/>
    </location>
</feature>
<name>A0A177EI42_9MICR</name>
<keyword evidence="5" id="KW-1185">Reference proteome</keyword>
<keyword evidence="2" id="KW-0677">Repeat</keyword>
<dbReference type="RefSeq" id="XP_067544865.1">
    <property type="nucleotide sequence ID" value="XM_067689333.1"/>
</dbReference>
<proteinExistence type="predicted"/>
<dbReference type="Gene3D" id="2.130.10.10">
    <property type="entry name" value="YVTN repeat-like/Quinoprotein amine dehydrogenase"/>
    <property type="match status" value="1"/>
</dbReference>
<protein>
    <submittedName>
        <fullName evidence="4">G protein beta subunit-like protein</fullName>
    </submittedName>
</protein>
<sequence>MLLRGTLQGHAKAITSSAVYEGILYTTSEDGFIKGWDVRCEKAVRSADAKVPVYSAVVCDGVFFYADYSGFVHRMESLVQTQVSNCPVSLAESGGELFGYDKRGRVHQIDRKDLSFATVASMDEGYGLKCIAREEGDSGFLMALASSAGVGLVRGRDASFSLSFSAPLPEWCWDLAFSGTGEELLFVCSDGSMRSLPLASSEASCASEKSGASVVFVADYPLKALRVSRGWGGG</sequence>
<dbReference type="Proteomes" id="UP000185944">
    <property type="component" value="Unassembled WGS sequence"/>
</dbReference>
<evidence type="ECO:0000313" key="5">
    <source>
        <dbReference type="Proteomes" id="UP000185944"/>
    </source>
</evidence>
<dbReference type="EMBL" id="LTDL01000022">
    <property type="protein sequence ID" value="OAG31141.1"/>
    <property type="molecule type" value="Genomic_DNA"/>
</dbReference>
<dbReference type="SUPFAM" id="SSF50998">
    <property type="entry name" value="Quinoprotein alcohol dehydrogenase-like"/>
    <property type="match status" value="1"/>
</dbReference>
<evidence type="ECO:0000313" key="4">
    <source>
        <dbReference type="EMBL" id="OAG31141.1"/>
    </source>
</evidence>
<dbReference type="VEuPathDB" id="MicrosporidiaDB:NEDG_01915"/>
<dbReference type="GeneID" id="93648265"/>
<gene>
    <name evidence="4" type="ORF">NEDG_01915</name>
</gene>
<dbReference type="InterPro" id="IPR015943">
    <property type="entry name" value="WD40/YVTN_repeat-like_dom_sf"/>
</dbReference>
<dbReference type="PROSITE" id="PS50082">
    <property type="entry name" value="WD_REPEATS_2"/>
    <property type="match status" value="1"/>
</dbReference>
<keyword evidence="1 3" id="KW-0853">WD repeat</keyword>
<evidence type="ECO:0000256" key="2">
    <source>
        <dbReference type="ARBA" id="ARBA00022737"/>
    </source>
</evidence>
<dbReference type="InterPro" id="IPR019775">
    <property type="entry name" value="WD40_repeat_CS"/>
</dbReference>
<dbReference type="AlphaFoldDB" id="A0A177EI42"/>
<dbReference type="InterPro" id="IPR001680">
    <property type="entry name" value="WD40_rpt"/>
</dbReference>
<organism evidence="4 5">
    <name type="scientific">Nematocida displodere</name>
    <dbReference type="NCBI Taxonomy" id="1805483"/>
    <lineage>
        <taxon>Eukaryota</taxon>
        <taxon>Fungi</taxon>
        <taxon>Fungi incertae sedis</taxon>
        <taxon>Microsporidia</taxon>
        <taxon>Nematocida</taxon>
    </lineage>
</organism>
<evidence type="ECO:0000256" key="3">
    <source>
        <dbReference type="PROSITE-ProRule" id="PRU00221"/>
    </source>
</evidence>